<dbReference type="InterPro" id="IPR002016">
    <property type="entry name" value="Haem_peroxidase"/>
</dbReference>
<dbReference type="STRING" id="74649.A0A2P6RM81"/>
<comment type="caution">
    <text evidence="3">The sequence shown here is derived from an EMBL/GenBank/DDBJ whole genome shotgun (WGS) entry which is preliminary data.</text>
</comment>
<name>A0A2P6RM81_ROSCH</name>
<feature type="signal peptide" evidence="1">
    <location>
        <begin position="1"/>
        <end position="20"/>
    </location>
</feature>
<dbReference type="EC" id="1.11.1.7" evidence="3"/>
<dbReference type="Gramene" id="PRQ47501">
    <property type="protein sequence ID" value="PRQ47501"/>
    <property type="gene ID" value="RchiOBHm_Chr2g0100371"/>
</dbReference>
<dbReference type="EMBL" id="PDCK01000040">
    <property type="protein sequence ID" value="PRQ47501.1"/>
    <property type="molecule type" value="Genomic_DNA"/>
</dbReference>
<dbReference type="InterPro" id="IPR010255">
    <property type="entry name" value="Haem_peroxidase_sf"/>
</dbReference>
<organism evidence="3 4">
    <name type="scientific">Rosa chinensis</name>
    <name type="common">China rose</name>
    <dbReference type="NCBI Taxonomy" id="74649"/>
    <lineage>
        <taxon>Eukaryota</taxon>
        <taxon>Viridiplantae</taxon>
        <taxon>Streptophyta</taxon>
        <taxon>Embryophyta</taxon>
        <taxon>Tracheophyta</taxon>
        <taxon>Spermatophyta</taxon>
        <taxon>Magnoliopsida</taxon>
        <taxon>eudicotyledons</taxon>
        <taxon>Gunneridae</taxon>
        <taxon>Pentapetalae</taxon>
        <taxon>rosids</taxon>
        <taxon>fabids</taxon>
        <taxon>Rosales</taxon>
        <taxon>Rosaceae</taxon>
        <taxon>Rosoideae</taxon>
        <taxon>Rosoideae incertae sedis</taxon>
        <taxon>Rosa</taxon>
    </lineage>
</organism>
<dbReference type="Proteomes" id="UP000238479">
    <property type="component" value="Chromosome 2"/>
</dbReference>
<dbReference type="GO" id="GO:0140825">
    <property type="term" value="F:lactoperoxidase activity"/>
    <property type="evidence" value="ECO:0007669"/>
    <property type="project" value="UniProtKB-EC"/>
</dbReference>
<evidence type="ECO:0000256" key="1">
    <source>
        <dbReference type="SAM" id="SignalP"/>
    </source>
</evidence>
<dbReference type="GO" id="GO:0020037">
    <property type="term" value="F:heme binding"/>
    <property type="evidence" value="ECO:0007669"/>
    <property type="project" value="InterPro"/>
</dbReference>
<keyword evidence="4" id="KW-1185">Reference proteome</keyword>
<protein>
    <submittedName>
        <fullName evidence="3">Putative peroxidase</fullName>
        <ecNumber evidence="3">1.11.1.7</ecNumber>
    </submittedName>
</protein>
<dbReference type="GO" id="GO:0006979">
    <property type="term" value="P:response to oxidative stress"/>
    <property type="evidence" value="ECO:0007669"/>
    <property type="project" value="InterPro"/>
</dbReference>
<dbReference type="AlphaFoldDB" id="A0A2P6RM81"/>
<dbReference type="Gene3D" id="1.10.520.10">
    <property type="match status" value="1"/>
</dbReference>
<keyword evidence="1" id="KW-0732">Signal</keyword>
<keyword evidence="3" id="KW-0560">Oxidoreductase</keyword>
<reference evidence="3 4" key="1">
    <citation type="journal article" date="2018" name="Nat. Genet.">
        <title>The Rosa genome provides new insights in the design of modern roses.</title>
        <authorList>
            <person name="Bendahmane M."/>
        </authorList>
    </citation>
    <scope>NUCLEOTIDE SEQUENCE [LARGE SCALE GENOMIC DNA]</scope>
    <source>
        <strain evidence="4">cv. Old Blush</strain>
    </source>
</reference>
<feature type="domain" description="Plant heme peroxidase family profile" evidence="2">
    <location>
        <begin position="30"/>
        <end position="72"/>
    </location>
</feature>
<evidence type="ECO:0000313" key="4">
    <source>
        <dbReference type="Proteomes" id="UP000238479"/>
    </source>
</evidence>
<evidence type="ECO:0000259" key="2">
    <source>
        <dbReference type="PROSITE" id="PS50873"/>
    </source>
</evidence>
<keyword evidence="3" id="KW-0575">Peroxidase</keyword>
<evidence type="ECO:0000313" key="3">
    <source>
        <dbReference type="EMBL" id="PRQ47501.1"/>
    </source>
</evidence>
<proteinExistence type="predicted"/>
<gene>
    <name evidence="3" type="ORF">RchiOBHm_Chr2g0100371</name>
</gene>
<dbReference type="SUPFAM" id="SSF48113">
    <property type="entry name" value="Heme-dependent peroxidases"/>
    <property type="match status" value="1"/>
</dbReference>
<dbReference type="PROSITE" id="PS50873">
    <property type="entry name" value="PEROXIDASE_4"/>
    <property type="match status" value="1"/>
</dbReference>
<sequence length="72" mass="8117">MAHCNLACSSFWLFFPLICSLFMSKKNLGGLDPHFYDNTCPQAQEIVKFVDAEAAAIDGRMPASLLRQHFHD</sequence>
<feature type="chain" id="PRO_5015149690" evidence="1">
    <location>
        <begin position="21"/>
        <end position="72"/>
    </location>
</feature>
<accession>A0A2P6RM81</accession>